<evidence type="ECO:0000256" key="2">
    <source>
        <dbReference type="ARBA" id="ARBA00023125"/>
    </source>
</evidence>
<dbReference type="Gene3D" id="1.10.10.10">
    <property type="entry name" value="Winged helix-like DNA-binding domain superfamily/Winged helix DNA-binding domain"/>
    <property type="match status" value="1"/>
</dbReference>
<keyword evidence="3" id="KW-0804">Transcription</keyword>
<evidence type="ECO:0000259" key="4">
    <source>
        <dbReference type="PROSITE" id="PS50956"/>
    </source>
</evidence>
<dbReference type="InterPro" id="IPR019888">
    <property type="entry name" value="Tscrpt_reg_AsnC-like"/>
</dbReference>
<feature type="domain" description="HTH asnC-type" evidence="4">
    <location>
        <begin position="3"/>
        <end position="54"/>
    </location>
</feature>
<protein>
    <submittedName>
        <fullName evidence="5">Lrp/AsnC family transcriptional regulator</fullName>
    </submittedName>
</protein>
<comment type="caution">
    <text evidence="5">The sequence shown here is derived from an EMBL/GenBank/DDBJ whole genome shotgun (WGS) entry which is preliminary data.</text>
</comment>
<dbReference type="PRINTS" id="PR00033">
    <property type="entry name" value="HTHASNC"/>
</dbReference>
<dbReference type="Proteomes" id="UP001186452">
    <property type="component" value="Unassembled WGS sequence"/>
</dbReference>
<dbReference type="RefSeq" id="WP_317522465.1">
    <property type="nucleotide sequence ID" value="NZ_JAWJZI010000004.1"/>
</dbReference>
<evidence type="ECO:0000313" key="6">
    <source>
        <dbReference type="Proteomes" id="UP001186452"/>
    </source>
</evidence>
<dbReference type="PANTHER" id="PTHR30154:SF34">
    <property type="entry name" value="TRANSCRIPTIONAL REGULATOR AZLB"/>
    <property type="match status" value="1"/>
</dbReference>
<evidence type="ECO:0000256" key="3">
    <source>
        <dbReference type="ARBA" id="ARBA00023163"/>
    </source>
</evidence>
<dbReference type="SUPFAM" id="SSF46785">
    <property type="entry name" value="Winged helix' DNA-binding domain"/>
    <property type="match status" value="1"/>
</dbReference>
<reference evidence="5 6" key="1">
    <citation type="submission" date="2023-10" db="EMBL/GenBank/DDBJ databases">
        <title>Marine bacteria isolated from horseshoe crab.</title>
        <authorList>
            <person name="Cheng T.H."/>
        </authorList>
    </citation>
    <scope>NUCLEOTIDE SEQUENCE [LARGE SCALE GENOMIC DNA]</scope>
    <source>
        <strain evidence="5 6">HSC6</strain>
    </source>
</reference>
<dbReference type="PROSITE" id="PS50956">
    <property type="entry name" value="HTH_ASNC_2"/>
    <property type="match status" value="1"/>
</dbReference>
<dbReference type="InterPro" id="IPR036390">
    <property type="entry name" value="WH_DNA-bd_sf"/>
</dbReference>
<name>A0ABU3ZHT6_9GAMM</name>
<accession>A0ABU3ZHT6</accession>
<sequence length="142" mass="16465">MKIDNKDKKILALLRINSRMAIQKIAEEVNLSRSAVDKRIQNMINEKVITGFTVSTCFDEKKSTEIHSYLLVKAGKVKCQKIFDLLKCYHYHFELESIYGEFDCMIKVANSRLPVLYEMKELIKSINGIEMVYILPVLDIKS</sequence>
<dbReference type="EMBL" id="JAWJZI010000004">
    <property type="protein sequence ID" value="MDV5169706.1"/>
    <property type="molecule type" value="Genomic_DNA"/>
</dbReference>
<dbReference type="PANTHER" id="PTHR30154">
    <property type="entry name" value="LEUCINE-RESPONSIVE REGULATORY PROTEIN"/>
    <property type="match status" value="1"/>
</dbReference>
<dbReference type="Pfam" id="PF13404">
    <property type="entry name" value="HTH_AsnC-type"/>
    <property type="match status" value="1"/>
</dbReference>
<keyword evidence="2" id="KW-0238">DNA-binding</keyword>
<keyword evidence="6" id="KW-1185">Reference proteome</keyword>
<keyword evidence="1" id="KW-0805">Transcription regulation</keyword>
<dbReference type="InterPro" id="IPR036388">
    <property type="entry name" value="WH-like_DNA-bd_sf"/>
</dbReference>
<evidence type="ECO:0000313" key="5">
    <source>
        <dbReference type="EMBL" id="MDV5169706.1"/>
    </source>
</evidence>
<dbReference type="SMART" id="SM00344">
    <property type="entry name" value="HTH_ASNC"/>
    <property type="match status" value="1"/>
</dbReference>
<evidence type="ECO:0000256" key="1">
    <source>
        <dbReference type="ARBA" id="ARBA00023015"/>
    </source>
</evidence>
<dbReference type="InterPro" id="IPR000485">
    <property type="entry name" value="AsnC-type_HTH_dom"/>
</dbReference>
<organism evidence="5 6">
    <name type="scientific">Photobacterium rosenbergii</name>
    <dbReference type="NCBI Taxonomy" id="294936"/>
    <lineage>
        <taxon>Bacteria</taxon>
        <taxon>Pseudomonadati</taxon>
        <taxon>Pseudomonadota</taxon>
        <taxon>Gammaproteobacteria</taxon>
        <taxon>Vibrionales</taxon>
        <taxon>Vibrionaceae</taxon>
        <taxon>Photobacterium</taxon>
    </lineage>
</organism>
<proteinExistence type="predicted"/>
<gene>
    <name evidence="5" type="ORF">R2X38_11960</name>
</gene>